<feature type="transmembrane region" description="Helical" evidence="1">
    <location>
        <begin position="70"/>
        <end position="97"/>
    </location>
</feature>
<evidence type="ECO:0000313" key="2">
    <source>
        <dbReference type="EMBL" id="CCQ47762.1"/>
    </source>
</evidence>
<keyword evidence="1" id="KW-1133">Transmembrane helix</keyword>
<dbReference type="EMBL" id="CAQI01000053">
    <property type="protein sequence ID" value="CCQ47762.1"/>
    <property type="molecule type" value="Genomic_DNA"/>
</dbReference>
<organism evidence="2 3">
    <name type="scientific">Pseudarthrobacter siccitolerans</name>
    <dbReference type="NCBI Taxonomy" id="861266"/>
    <lineage>
        <taxon>Bacteria</taxon>
        <taxon>Bacillati</taxon>
        <taxon>Actinomycetota</taxon>
        <taxon>Actinomycetes</taxon>
        <taxon>Micrococcales</taxon>
        <taxon>Micrococcaceae</taxon>
        <taxon>Pseudarthrobacter</taxon>
    </lineage>
</organism>
<accession>A0A024H783</accession>
<keyword evidence="1" id="KW-0472">Membrane</keyword>
<dbReference type="AlphaFoldDB" id="A0A024H783"/>
<gene>
    <name evidence="2" type="ORF">ARTSIC4J27_3758</name>
</gene>
<name>A0A024H783_9MICC</name>
<reference evidence="3" key="1">
    <citation type="journal article" date="2014" name="Genome Announc.">
        <title>Genome Sequence of Arthrobacter siccitolerans 4J27, a Xeroprotectant-Producing Desiccation-Tolerant Microorganism.</title>
        <authorList>
            <person name="Manzanera M."/>
            <person name="Santa-Cruz-Calvo L."/>
            <person name="Vilchez J.I."/>
            <person name="Garcia-Fontana C."/>
            <person name="Silva-Castro G.A."/>
            <person name="Calvo C."/>
            <person name="Gonzalez-Lopez J."/>
        </authorList>
    </citation>
    <scope>NUCLEOTIDE SEQUENCE [LARGE SCALE GENOMIC DNA]</scope>
    <source>
        <strain evidence="3">4J27</strain>
    </source>
</reference>
<feature type="transmembrane region" description="Helical" evidence="1">
    <location>
        <begin position="40"/>
        <end position="58"/>
    </location>
</feature>
<comment type="caution">
    <text evidence="2">The sequence shown here is derived from an EMBL/GenBank/DDBJ whole genome shotgun (WGS) entry which is preliminary data.</text>
</comment>
<dbReference type="Proteomes" id="UP000035722">
    <property type="component" value="Unassembled WGS sequence"/>
</dbReference>
<keyword evidence="3" id="KW-1185">Reference proteome</keyword>
<protein>
    <submittedName>
        <fullName evidence="2">Branched-chain amino acid transport family protein</fullName>
    </submittedName>
</protein>
<dbReference type="STRING" id="861266.ARTSIC4J27_3758"/>
<dbReference type="OrthoDB" id="3733498at2"/>
<dbReference type="InterPro" id="IPR008407">
    <property type="entry name" value="Brnchd-chn_aa_trnsp_AzlD"/>
</dbReference>
<sequence length="103" mass="10690">MSLWIWLLIACALAYAWKLVGYLVPAKLLEDPRMSRVAGTMTIGLLASLTVVNTVASGQSLAADARLGALAAAAIALALRAPFLLVVVLGAGTAAVLRMLGWN</sequence>
<evidence type="ECO:0000313" key="3">
    <source>
        <dbReference type="Proteomes" id="UP000035722"/>
    </source>
</evidence>
<evidence type="ECO:0000256" key="1">
    <source>
        <dbReference type="SAM" id="Phobius"/>
    </source>
</evidence>
<keyword evidence="1" id="KW-0812">Transmembrane</keyword>
<dbReference type="RefSeq" id="WP_050056590.1">
    <property type="nucleotide sequence ID" value="NZ_CAQI01000053.1"/>
</dbReference>
<dbReference type="Pfam" id="PF05437">
    <property type="entry name" value="AzlD"/>
    <property type="match status" value="1"/>
</dbReference>
<proteinExistence type="predicted"/>